<dbReference type="AlphaFoldDB" id="A0A291DXZ1"/>
<dbReference type="GO" id="GO:0017089">
    <property type="term" value="F:glycolipid transfer activity"/>
    <property type="evidence" value="ECO:0007669"/>
    <property type="project" value="TreeGrafter"/>
</dbReference>
<evidence type="ECO:0000313" key="9">
    <source>
        <dbReference type="EMBL" id="SQC92267.1"/>
    </source>
</evidence>
<feature type="chain" id="PRO_5011917495" evidence="4">
    <location>
        <begin position="18"/>
        <end position="160"/>
    </location>
</feature>
<accession>A0A291DXZ1</accession>
<dbReference type="Proteomes" id="UP000217979">
    <property type="component" value="Chromosome"/>
</dbReference>
<geneLocation type="plasmid" evidence="7">
    <name>unnamed</name>
</geneLocation>
<protein>
    <submittedName>
        <fullName evidence="8">Lipopolysaccharide export system protein lptA</fullName>
    </submittedName>
    <submittedName>
        <fullName evidence="6">Lipopolysaccharide transport periplasmic protein LptA</fullName>
    </submittedName>
</protein>
<dbReference type="EMBL" id="CP023526">
    <property type="protein sequence ID" value="ATF95386.1"/>
    <property type="molecule type" value="Genomic_DNA"/>
</dbReference>
<evidence type="ECO:0000313" key="6">
    <source>
        <dbReference type="EMBL" id="ATF92559.1"/>
    </source>
</evidence>
<evidence type="ECO:0000313" key="8">
    <source>
        <dbReference type="EMBL" id="SQC91960.1"/>
    </source>
</evidence>
<dbReference type="EMBL" id="CP023525">
    <property type="protein sequence ID" value="ATF92559.1"/>
    <property type="molecule type" value="Genomic_DNA"/>
</dbReference>
<organism evidence="6 10">
    <name type="scientific">Cedecea neteri</name>
    <dbReference type="NCBI Taxonomy" id="158822"/>
    <lineage>
        <taxon>Bacteria</taxon>
        <taxon>Pseudomonadati</taxon>
        <taxon>Pseudomonadota</taxon>
        <taxon>Gammaproteobacteria</taxon>
        <taxon>Enterobacterales</taxon>
        <taxon>Enterobacteriaceae</taxon>
        <taxon>Cedecea</taxon>
    </lineage>
</organism>
<evidence type="ECO:0000256" key="4">
    <source>
        <dbReference type="SAM" id="SignalP"/>
    </source>
</evidence>
<evidence type="ECO:0000313" key="7">
    <source>
        <dbReference type="EMBL" id="ATF95386.1"/>
    </source>
</evidence>
<evidence type="ECO:0000256" key="1">
    <source>
        <dbReference type="ARBA" id="ARBA00022448"/>
    </source>
</evidence>
<evidence type="ECO:0000256" key="2">
    <source>
        <dbReference type="ARBA" id="ARBA00022729"/>
    </source>
</evidence>
<evidence type="ECO:0000259" key="5">
    <source>
        <dbReference type="Pfam" id="PF03968"/>
    </source>
</evidence>
<feature type="domain" description="Organic solvent tolerance-like N-terminal" evidence="5">
    <location>
        <begin position="27"/>
        <end position="134"/>
    </location>
</feature>
<feature type="signal peptide" evidence="4">
    <location>
        <begin position="1"/>
        <end position="17"/>
    </location>
</feature>
<evidence type="ECO:0000313" key="11">
    <source>
        <dbReference type="Proteomes" id="UP000251197"/>
    </source>
</evidence>
<reference evidence="6 10" key="1">
    <citation type="submission" date="2017-09" db="EMBL/GenBank/DDBJ databases">
        <title>FDA dAtabase for Regulatory Grade micrObial Sequences (FDA-ARGOS): Supporting development and validation of Infectious Disease Dx tests.</title>
        <authorList>
            <person name="Minogue T."/>
            <person name="Wolcott M."/>
            <person name="Wasieloski L."/>
            <person name="Aguilar W."/>
            <person name="Moore D."/>
            <person name="Tallon L."/>
            <person name="Sadzewicz L."/>
            <person name="Ott S."/>
            <person name="Zhao X."/>
            <person name="Nagaraj S."/>
            <person name="Vavikolanu K."/>
            <person name="Aluvathingal J."/>
            <person name="Nadendla S."/>
            <person name="Sichtig H."/>
        </authorList>
    </citation>
    <scope>NUCLEOTIDE SEQUENCE [LARGE SCALE GENOMIC DNA]</scope>
    <source>
        <strain evidence="6 10">FDAARGOS_392</strain>
        <plasmid evidence="10">Plasmid unnamed</plasmid>
        <plasmid evidence="7">unnamed</plasmid>
    </source>
</reference>
<dbReference type="GO" id="GO:0030288">
    <property type="term" value="C:outer membrane-bounded periplasmic space"/>
    <property type="evidence" value="ECO:0007669"/>
    <property type="project" value="TreeGrafter"/>
</dbReference>
<name>A0A291DXZ1_9ENTR</name>
<gene>
    <name evidence="6" type="primary">lptA</name>
    <name evidence="8" type="synonym">lptA_2</name>
    <name evidence="9" type="synonym">lptA_3</name>
    <name evidence="6" type="ORF">CO704_10895</name>
    <name evidence="7" type="ORF">CO704_25160</name>
    <name evidence="8" type="ORF">NCTC12120_05142</name>
    <name evidence="9" type="ORF">NCTC12120_05461</name>
</gene>
<dbReference type="PANTHER" id="PTHR36504">
    <property type="entry name" value="LIPOPOLYSACCHARIDE EXPORT SYSTEM PROTEIN LPTA"/>
    <property type="match status" value="1"/>
</dbReference>
<dbReference type="InterPro" id="IPR014340">
    <property type="entry name" value="LptA"/>
</dbReference>
<dbReference type="GO" id="GO:0001530">
    <property type="term" value="F:lipopolysaccharide binding"/>
    <property type="evidence" value="ECO:0007669"/>
    <property type="project" value="InterPro"/>
</dbReference>
<keyword evidence="1" id="KW-0813">Transport</keyword>
<dbReference type="InterPro" id="IPR005653">
    <property type="entry name" value="OstA-like_N"/>
</dbReference>
<evidence type="ECO:0000313" key="10">
    <source>
        <dbReference type="Proteomes" id="UP000217979"/>
    </source>
</evidence>
<dbReference type="PANTHER" id="PTHR36504:SF1">
    <property type="entry name" value="LIPOPOLYSACCHARIDE EXPORT SYSTEM PROTEIN LPTA"/>
    <property type="match status" value="1"/>
</dbReference>
<evidence type="ECO:0000256" key="3">
    <source>
        <dbReference type="ARBA" id="ARBA00022764"/>
    </source>
</evidence>
<reference evidence="8 11" key="2">
    <citation type="submission" date="2018-06" db="EMBL/GenBank/DDBJ databases">
        <authorList>
            <consortium name="Pathogen Informatics"/>
            <person name="Doyle S."/>
        </authorList>
    </citation>
    <scope>NUCLEOTIDE SEQUENCE [LARGE SCALE GENOMIC DNA]</scope>
    <source>
        <strain evidence="8 11">NCTC12120</strain>
    </source>
</reference>
<dbReference type="Proteomes" id="UP000217979">
    <property type="component" value="Plasmid unnamed"/>
</dbReference>
<dbReference type="EMBL" id="UAVU01000009">
    <property type="protein sequence ID" value="SQC92267.1"/>
    <property type="molecule type" value="Genomic_DNA"/>
</dbReference>
<dbReference type="Pfam" id="PF03968">
    <property type="entry name" value="LptD_N"/>
    <property type="match status" value="1"/>
</dbReference>
<dbReference type="GO" id="GO:0009279">
    <property type="term" value="C:cell outer membrane"/>
    <property type="evidence" value="ECO:0007669"/>
    <property type="project" value="TreeGrafter"/>
</dbReference>
<keyword evidence="3" id="KW-0574">Periplasm</keyword>
<dbReference type="RefSeq" id="WP_061279138.1">
    <property type="nucleotide sequence ID" value="NZ_CP023525.1"/>
</dbReference>
<keyword evidence="7" id="KW-0614">Plasmid</keyword>
<dbReference type="NCBIfam" id="TIGR03002">
    <property type="entry name" value="outer_YhbN_LptA"/>
    <property type="match status" value="1"/>
</dbReference>
<keyword evidence="2 4" id="KW-0732">Signal</keyword>
<dbReference type="EMBL" id="UAVU01000009">
    <property type="protein sequence ID" value="SQC91960.1"/>
    <property type="molecule type" value="Genomic_DNA"/>
</dbReference>
<dbReference type="InterPro" id="IPR052037">
    <property type="entry name" value="LPS_export_LptA"/>
</dbReference>
<dbReference type="Proteomes" id="UP000251197">
    <property type="component" value="Unassembled WGS sequence"/>
</dbReference>
<dbReference type="Gene3D" id="2.60.450.10">
    <property type="entry name" value="Lipopolysaccharide (LPS) transport protein A like domain"/>
    <property type="match status" value="1"/>
</dbReference>
<proteinExistence type="predicted"/>
<sequence length="160" mass="17434">MKGYLIILFFITGTANASEAISNKYTIDSDNQLILSNGNIKAVGHVHAVSGDMTIDAEEAIYHRENPNDTYITATGNPIKYNGITEDGKPFSGNSKKLKYTPETGEVILTDEAFVQQNGNTLSAEVITYNTITKKMIASAAPGKRVRSVIYPDKVSQTKK</sequence>
<dbReference type="GO" id="GO:0015920">
    <property type="term" value="P:lipopolysaccharide transport"/>
    <property type="evidence" value="ECO:0007669"/>
    <property type="project" value="InterPro"/>
</dbReference>